<dbReference type="InterPro" id="IPR011009">
    <property type="entry name" value="Kinase-like_dom_sf"/>
</dbReference>
<keyword evidence="12" id="KW-0418">Kinase</keyword>
<dbReference type="InterPro" id="IPR044630">
    <property type="entry name" value="SPA1/2/3/4"/>
</dbReference>
<evidence type="ECO:0000313" key="12">
    <source>
        <dbReference type="EMBL" id="GAV63545.1"/>
    </source>
</evidence>
<evidence type="ECO:0000256" key="5">
    <source>
        <dbReference type="ARBA" id="ARBA00022786"/>
    </source>
</evidence>
<dbReference type="EMBL" id="BDDD01000310">
    <property type="protein sequence ID" value="GAV63545.1"/>
    <property type="molecule type" value="Genomic_DNA"/>
</dbReference>
<keyword evidence="6" id="KW-0175">Coiled coil</keyword>
<dbReference type="SUPFAM" id="SSF56112">
    <property type="entry name" value="Protein kinase-like (PK-like)"/>
    <property type="match status" value="1"/>
</dbReference>
<dbReference type="GO" id="GO:0005524">
    <property type="term" value="F:ATP binding"/>
    <property type="evidence" value="ECO:0007669"/>
    <property type="project" value="InterPro"/>
</dbReference>
<dbReference type="GO" id="GO:0005634">
    <property type="term" value="C:nucleus"/>
    <property type="evidence" value="ECO:0007669"/>
    <property type="project" value="UniProtKB-SubCell"/>
</dbReference>
<dbReference type="PROSITE" id="PS50011">
    <property type="entry name" value="PROTEIN_KINASE_DOM"/>
    <property type="match status" value="1"/>
</dbReference>
<dbReference type="PROSITE" id="PS00678">
    <property type="entry name" value="WD_REPEATS_1"/>
    <property type="match status" value="2"/>
</dbReference>
<proteinExistence type="predicted"/>
<dbReference type="InterPro" id="IPR036322">
    <property type="entry name" value="WD40_repeat_dom_sf"/>
</dbReference>
<gene>
    <name evidence="12" type="ORF">CFOL_v3_07063</name>
</gene>
<evidence type="ECO:0000256" key="8">
    <source>
        <dbReference type="ARBA" id="ARBA00084091"/>
    </source>
</evidence>
<accession>A0A1Q3B6L8</accession>
<comment type="subcellular location">
    <subcellularLocation>
        <location evidence="1">Nucleus</location>
    </subcellularLocation>
</comment>
<evidence type="ECO:0000313" key="13">
    <source>
        <dbReference type="Proteomes" id="UP000187406"/>
    </source>
</evidence>
<feature type="repeat" description="WD" evidence="9">
    <location>
        <begin position="826"/>
        <end position="868"/>
    </location>
</feature>
<keyword evidence="3" id="KW-0808">Transferase</keyword>
<evidence type="ECO:0000256" key="3">
    <source>
        <dbReference type="ARBA" id="ARBA00022679"/>
    </source>
</evidence>
<keyword evidence="13" id="KW-1185">Reference proteome</keyword>
<evidence type="ECO:0000256" key="7">
    <source>
        <dbReference type="ARBA" id="ARBA00023242"/>
    </source>
</evidence>
<dbReference type="OrthoDB" id="273771at2759"/>
<dbReference type="Proteomes" id="UP000187406">
    <property type="component" value="Unassembled WGS sequence"/>
</dbReference>
<evidence type="ECO:0000256" key="1">
    <source>
        <dbReference type="ARBA" id="ARBA00004123"/>
    </source>
</evidence>
<protein>
    <submittedName>
        <fullName evidence="12">Pkinase domain-containing protein/WD40 domain-containing protein</fullName>
    </submittedName>
</protein>
<dbReference type="PANTHER" id="PTHR44218">
    <property type="entry name" value="PROTEIN SPA1-RELATED 2"/>
    <property type="match status" value="1"/>
</dbReference>
<dbReference type="PROSITE" id="PS50294">
    <property type="entry name" value="WD_REPEATS_REGION"/>
    <property type="match status" value="1"/>
</dbReference>
<sequence length="1051" mass="116249">MDEGLGDSMTSVDVVEGQHRQGKENILEGKNVNINLSPMDTSDRAGGMVEELTVRNFNNENLAIVGTSNNREIIQTRHNQWQHLYQIAGGSEGGSSRGNRSNDDNGLATSGGKEVFGYTSFPESLADKQLGDDNNGDTEELTNAENNVVLGNRSSHGIIRTKILSKSGFSDFLVKTTLKGKGILYRGPPQNGIRVENRDQNYTRPADVTLVASNASLKAAIGTMVVSNGSLKAAAGALVASDASLSLGVKKRMPSFNGVAGPGSGVSDQDGVTLRAWLKAACHKVSKVECLAIFKQIVDLVEHSHSQGSVLHDMQPSCFKLLQSNQVKYLGSIVSRGGLDSATDKESTLSEKSQSTKRPVEKGIFHCSDVFIKKQKFSENLFSHRWPQFTSSYGFKTGYANDSDINIDGTQYSHQELSDHNLSKEYGIRSNIAHVSNTAQQPQNAVIEQLEGKWYTSPEELNEGICTTSSNIYSLGILLFELLGRFDSERALAAAMSDIRHRILPPKFLSENPKEAGFCLWLIHPEPSSRPTTREILHSDIVNMLPVMCPKRLSSSIDQDDAESELLFHFLVSLKEHKQKHASKLDEDVRCLESDIKEVERRQCLKKPLLPSSLHSDFPRAWENRFVDEEPSGPEALSRLSPNSTVTEMRLLRNVVQLENAYFSMRSKIQLPETDVAKRPDEDLLRNREHCYSGQKGKEELDSADPLGVFFDGLCKYARYNKFEVRGLLRTGDFSNSANVICSLSFDRDNDYFAAAGISKKIKIFEFNALFNDSVDIHYPVVEMSNKSRLSCVCWNSYIKNYLASTDYDGVVKLWDASTGQGVSQYIQHEKRAWSVDFSQLCPTKFASGSDDCSVKLWNINEKNCLSTIRNHANVCCVQFSAHSTHLLAFGSADYKTYCYDVRNVRFPWCVLAGHDKAVSYVKFLDSETIVTASTDSTLKLWDLNRTSPSGLSANACSLTLSGHTNDKNFVGLSTADGYVACGSETNEVYAYHRSLPMPITSHKFGSIDPISGKYTDDDNGLFVSSVCWRGKSDMVIAANSSGCIKVLQMV</sequence>
<evidence type="ECO:0000256" key="6">
    <source>
        <dbReference type="ARBA" id="ARBA00023054"/>
    </source>
</evidence>
<dbReference type="InterPro" id="IPR020472">
    <property type="entry name" value="WD40_PAC1"/>
</dbReference>
<dbReference type="SUPFAM" id="SSF50978">
    <property type="entry name" value="WD40 repeat-like"/>
    <property type="match status" value="1"/>
</dbReference>
<evidence type="ECO:0000256" key="4">
    <source>
        <dbReference type="ARBA" id="ARBA00022737"/>
    </source>
</evidence>
<dbReference type="InterPro" id="IPR015943">
    <property type="entry name" value="WD40/YVTN_repeat-like_dom_sf"/>
</dbReference>
<evidence type="ECO:0000256" key="9">
    <source>
        <dbReference type="PROSITE-ProRule" id="PRU00221"/>
    </source>
</evidence>
<evidence type="ECO:0000259" key="11">
    <source>
        <dbReference type="PROSITE" id="PS50011"/>
    </source>
</evidence>
<dbReference type="SMART" id="SM00320">
    <property type="entry name" value="WD40"/>
    <property type="match status" value="7"/>
</dbReference>
<organism evidence="12 13">
    <name type="scientific">Cephalotus follicularis</name>
    <name type="common">Albany pitcher plant</name>
    <dbReference type="NCBI Taxonomy" id="3775"/>
    <lineage>
        <taxon>Eukaryota</taxon>
        <taxon>Viridiplantae</taxon>
        <taxon>Streptophyta</taxon>
        <taxon>Embryophyta</taxon>
        <taxon>Tracheophyta</taxon>
        <taxon>Spermatophyta</taxon>
        <taxon>Magnoliopsida</taxon>
        <taxon>eudicotyledons</taxon>
        <taxon>Gunneridae</taxon>
        <taxon>Pentapetalae</taxon>
        <taxon>rosids</taxon>
        <taxon>fabids</taxon>
        <taxon>Oxalidales</taxon>
        <taxon>Cephalotaceae</taxon>
        <taxon>Cephalotus</taxon>
    </lineage>
</organism>
<feature type="repeat" description="WD" evidence="9">
    <location>
        <begin position="783"/>
        <end position="825"/>
    </location>
</feature>
<name>A0A1Q3B6L8_CEPFO</name>
<feature type="domain" description="Protein kinase" evidence="11">
    <location>
        <begin position="81"/>
        <end position="541"/>
    </location>
</feature>
<dbReference type="FunFam" id="2.130.10.10:FF:000090">
    <property type="entry name" value="E3 ubiquitin-protein ligase RFWD2 isoform X1"/>
    <property type="match status" value="1"/>
</dbReference>
<dbReference type="AlphaFoldDB" id="A0A1Q3B6L8"/>
<keyword evidence="7" id="KW-0539">Nucleus</keyword>
<dbReference type="Gene3D" id="1.10.510.10">
    <property type="entry name" value="Transferase(Phosphotransferase) domain 1"/>
    <property type="match status" value="1"/>
</dbReference>
<dbReference type="PANTHER" id="PTHR44218:SF15">
    <property type="entry name" value="PROTEIN SPA1-RELATED 2"/>
    <property type="match status" value="1"/>
</dbReference>
<dbReference type="InterPro" id="IPR019775">
    <property type="entry name" value="WD40_repeat_CS"/>
</dbReference>
<reference evidence="13" key="1">
    <citation type="submission" date="2016-04" db="EMBL/GenBank/DDBJ databases">
        <title>Cephalotus genome sequencing.</title>
        <authorList>
            <person name="Fukushima K."/>
            <person name="Hasebe M."/>
            <person name="Fang X."/>
        </authorList>
    </citation>
    <scope>NUCLEOTIDE SEQUENCE [LARGE SCALE GENOMIC DNA]</scope>
    <source>
        <strain evidence="13">cv. St1</strain>
    </source>
</reference>
<keyword evidence="2 9" id="KW-0853">WD repeat</keyword>
<evidence type="ECO:0000256" key="2">
    <source>
        <dbReference type="ARBA" id="ARBA00022574"/>
    </source>
</evidence>
<dbReference type="InterPro" id="IPR001680">
    <property type="entry name" value="WD40_rpt"/>
</dbReference>
<dbReference type="FunCoup" id="A0A1Q3B6L8">
    <property type="interactions" value="1190"/>
</dbReference>
<feature type="region of interest" description="Disordered" evidence="10">
    <location>
        <begin position="1"/>
        <end position="23"/>
    </location>
</feature>
<dbReference type="PRINTS" id="PR00320">
    <property type="entry name" value="GPROTEINBRPT"/>
</dbReference>
<keyword evidence="8" id="KW-0607">Phytochrome signaling pathway</keyword>
<dbReference type="GO" id="GO:0009640">
    <property type="term" value="P:photomorphogenesis"/>
    <property type="evidence" value="ECO:0007669"/>
    <property type="project" value="InterPro"/>
</dbReference>
<dbReference type="GO" id="GO:0009585">
    <property type="term" value="P:red, far-red light phototransduction"/>
    <property type="evidence" value="ECO:0007669"/>
    <property type="project" value="UniProtKB-KW"/>
</dbReference>
<dbReference type="Gene3D" id="2.130.10.10">
    <property type="entry name" value="YVTN repeat-like/Quinoprotein amine dehydrogenase"/>
    <property type="match status" value="1"/>
</dbReference>
<dbReference type="Pfam" id="PF00400">
    <property type="entry name" value="WD40"/>
    <property type="match status" value="4"/>
</dbReference>
<dbReference type="GO" id="GO:0004672">
    <property type="term" value="F:protein kinase activity"/>
    <property type="evidence" value="ECO:0007669"/>
    <property type="project" value="InterPro"/>
</dbReference>
<dbReference type="GO" id="GO:0042802">
    <property type="term" value="F:identical protein binding"/>
    <property type="evidence" value="ECO:0007669"/>
    <property type="project" value="UniProtKB-ARBA"/>
</dbReference>
<comment type="caution">
    <text evidence="12">The sequence shown here is derived from an EMBL/GenBank/DDBJ whole genome shotgun (WGS) entry which is preliminary data.</text>
</comment>
<keyword evidence="4" id="KW-0677">Repeat</keyword>
<dbReference type="InterPro" id="IPR000719">
    <property type="entry name" value="Prot_kinase_dom"/>
</dbReference>
<feature type="region of interest" description="Disordered" evidence="10">
    <location>
        <begin position="88"/>
        <end position="115"/>
    </location>
</feature>
<feature type="repeat" description="WD" evidence="9">
    <location>
        <begin position="912"/>
        <end position="945"/>
    </location>
</feature>
<dbReference type="InParanoid" id="A0A1Q3B6L8"/>
<dbReference type="STRING" id="3775.A0A1Q3B6L8"/>
<dbReference type="PROSITE" id="PS50082">
    <property type="entry name" value="WD_REPEATS_2"/>
    <property type="match status" value="3"/>
</dbReference>
<keyword evidence="5" id="KW-0833">Ubl conjugation pathway</keyword>
<evidence type="ECO:0000256" key="10">
    <source>
        <dbReference type="SAM" id="MobiDB-lite"/>
    </source>
</evidence>